<reference evidence="2" key="1">
    <citation type="submission" date="2010-01" db="EMBL/GenBank/DDBJ databases">
        <title>Genome fragments of uncultured bacteria from the North Pacific subtropical Gyre.</title>
        <authorList>
            <person name="Pham V.D."/>
            <person name="Delong E.F."/>
        </authorList>
    </citation>
    <scope>NUCLEOTIDE SEQUENCE</scope>
</reference>
<protein>
    <recommendedName>
        <fullName evidence="1">3-keto-alpha-glucoside-1,2-lyase/3-keto-2-hydroxy-glucal hydratase domain-containing protein</fullName>
    </recommendedName>
</protein>
<dbReference type="EMBL" id="GU567960">
    <property type="protein sequence ID" value="ADI21613.1"/>
    <property type="molecule type" value="Genomic_DNA"/>
</dbReference>
<dbReference type="GO" id="GO:0016787">
    <property type="term" value="F:hydrolase activity"/>
    <property type="evidence" value="ECO:0007669"/>
    <property type="project" value="InterPro"/>
</dbReference>
<evidence type="ECO:0000313" key="2">
    <source>
        <dbReference type="EMBL" id="ADI21613.1"/>
    </source>
</evidence>
<dbReference type="Gene3D" id="2.60.120.560">
    <property type="entry name" value="Exo-inulinase, domain 1"/>
    <property type="match status" value="1"/>
</dbReference>
<proteinExistence type="predicted"/>
<accession>E7C2D9</accession>
<dbReference type="Pfam" id="PF06439">
    <property type="entry name" value="3keto-disac_hyd"/>
    <property type="match status" value="1"/>
</dbReference>
<sequence>MRGNDKAFSFRILIIFLSLGVYGCAPDSSEPMAIPEPTEWITLIDGTEGLDNFNRVGDANWTGEFASIRATEGSGASWLVTKDSYSDFVIRVEFWASDDSNSGIYMRCQNPEVITDRDCYEANIYDQRPDPSYGTGGIVHRAAVSEPAPTVGDNWNVYRITAYGDRLIAELNNEVTADVSDSELSEGPIGLQWAAGELRFRKVEIARL</sequence>
<dbReference type="PROSITE" id="PS51257">
    <property type="entry name" value="PROKAR_LIPOPROTEIN"/>
    <property type="match status" value="1"/>
</dbReference>
<name>E7C2D9_9GAMM</name>
<organism evidence="2">
    <name type="scientific">uncultured Oceanospirillales bacterium HF0130_06B06</name>
    <dbReference type="NCBI Taxonomy" id="723619"/>
    <lineage>
        <taxon>Bacteria</taxon>
        <taxon>Pseudomonadati</taxon>
        <taxon>Pseudomonadota</taxon>
        <taxon>Gammaproteobacteria</taxon>
        <taxon>Oceanospirillales</taxon>
        <taxon>environmental samples</taxon>
    </lineage>
</organism>
<dbReference type="InterPro" id="IPR010496">
    <property type="entry name" value="AL/BT2_dom"/>
</dbReference>
<dbReference type="AlphaFoldDB" id="E7C2D9"/>
<feature type="domain" description="3-keto-alpha-glucoside-1,2-lyase/3-keto-2-hydroxy-glucal hydratase" evidence="1">
    <location>
        <begin position="39"/>
        <end position="205"/>
    </location>
</feature>
<evidence type="ECO:0000259" key="1">
    <source>
        <dbReference type="Pfam" id="PF06439"/>
    </source>
</evidence>